<dbReference type="RefSeq" id="WP_114563094.1">
    <property type="nucleotide sequence ID" value="NZ_CP031124.1"/>
</dbReference>
<dbReference type="InterPro" id="IPR008258">
    <property type="entry name" value="Transglycosylase_SLT_dom_1"/>
</dbReference>
<dbReference type="KEGG" id="hyf:DTO96_101704"/>
<dbReference type="PANTHER" id="PTHR37423">
    <property type="entry name" value="SOLUBLE LYTIC MUREIN TRANSGLYCOSYLASE-RELATED"/>
    <property type="match status" value="1"/>
</dbReference>
<dbReference type="AlphaFoldDB" id="A0A345DC76"/>
<dbReference type="PANTHER" id="PTHR37423:SF5">
    <property type="entry name" value="SOLUBLE LYTIC MUREIN TRANSGLYCOSYLASE"/>
    <property type="match status" value="1"/>
</dbReference>
<keyword evidence="7" id="KW-1185">Reference proteome</keyword>
<sequence>MPSFAQKLPAIRAASIAVAVSSVLTSTTVFAQNTYTGAPVLSAGSIGENAMDATFTQLREAARANNASKAADLASQLSGYPLASYVEYYRIKPMLYNSDGTPNTNAPDTEIQQFLSTYAGDAIADRMRNDYALVLGARQDWRNFRTQYAQFIVKDDMQLKCYELMANAADGQNVLPAARALLTESKHANTKACQQLLSNLANSGKMSEEDINYFAALSAYGSSTQGQALASNSRDASGAARMASFISQANNDTTGGLAGSISAAASNLKPQQGALANAYYGYSAARRADSSASSFYNNAYQQYSGLKLPDDVLGWQARAGMRVNDWNLVASAIDKMSDTERSTSIWQYWRGRAYAASGNAPQAKAAYANAAKSFDFYGILADEELGQPVTLPPTAAAPTPTELREVAGIKGFERARKFQAMNMMLEYNREWNFPLRGMNDRQLLAVSEHAHKLGMLDRMINTSERTKTEFNFKQRYPTPYLSIMQNRAAEAGITPAWAYGITRQESRFVVSARSGANANGLMQIIPETARNVARRIGLSGFTLDQLYNTDTNIQLGTAYLGQIRDQFGGSLPLASAGYNAGPGRPAQWRRTLTGSVDGAVFAETIPFSETRSYVKNVLANTVYYQLMIDGRAPSLKELMGTVYP</sequence>
<feature type="signal peptide" evidence="3">
    <location>
        <begin position="1"/>
        <end position="31"/>
    </location>
</feature>
<comment type="similarity">
    <text evidence="1">Belongs to the transglycosylase Slt family.</text>
</comment>
<dbReference type="InterPro" id="IPR008939">
    <property type="entry name" value="Lytic_TGlycosylase_superhlx_U"/>
</dbReference>
<proteinExistence type="inferred from homology"/>
<dbReference type="Pfam" id="PF14718">
    <property type="entry name" value="SLT_L"/>
    <property type="match status" value="1"/>
</dbReference>
<keyword evidence="2 3" id="KW-0732">Signal</keyword>
<dbReference type="Gene3D" id="1.25.20.10">
    <property type="entry name" value="Bacterial muramidases"/>
    <property type="match status" value="1"/>
</dbReference>
<dbReference type="InterPro" id="IPR012289">
    <property type="entry name" value="Lytic_TGlycosylase_superhlx_L"/>
</dbReference>
<dbReference type="InterPro" id="IPR023346">
    <property type="entry name" value="Lysozyme-like_dom_sf"/>
</dbReference>
<dbReference type="SUPFAM" id="SSF48435">
    <property type="entry name" value="Bacterial muramidases"/>
    <property type="match status" value="1"/>
</dbReference>
<keyword evidence="6" id="KW-0456">Lyase</keyword>
<name>A0A345DC76_9BURK</name>
<dbReference type="EC" id="4.2.2.-" evidence="6"/>
<evidence type="ECO:0000259" key="5">
    <source>
        <dbReference type="Pfam" id="PF14718"/>
    </source>
</evidence>
<dbReference type="EMBL" id="CP031124">
    <property type="protein sequence ID" value="AXF85964.1"/>
    <property type="molecule type" value="Genomic_DNA"/>
</dbReference>
<dbReference type="Gene3D" id="1.10.1240.20">
    <property type="entry name" value="Lytic transglycosylase, superhelical linker domain"/>
    <property type="match status" value="1"/>
</dbReference>
<dbReference type="OrthoDB" id="92254at2"/>
<feature type="domain" description="Lytic transglycosylase superhelical linker" evidence="5">
    <location>
        <begin position="410"/>
        <end position="467"/>
    </location>
</feature>
<dbReference type="SUPFAM" id="SSF53955">
    <property type="entry name" value="Lysozyme-like"/>
    <property type="match status" value="1"/>
</dbReference>
<gene>
    <name evidence="6" type="primary">slt_2</name>
    <name evidence="6" type="ORF">DTO96_101704</name>
</gene>
<evidence type="ECO:0000313" key="6">
    <source>
        <dbReference type="EMBL" id="AXF85964.1"/>
    </source>
</evidence>
<dbReference type="GO" id="GO:0042597">
    <property type="term" value="C:periplasmic space"/>
    <property type="evidence" value="ECO:0007669"/>
    <property type="project" value="InterPro"/>
</dbReference>
<evidence type="ECO:0000259" key="4">
    <source>
        <dbReference type="Pfam" id="PF01464"/>
    </source>
</evidence>
<protein>
    <submittedName>
        <fullName evidence="6">Soluble lytic murein transglycosylase</fullName>
        <ecNumber evidence="6">4.2.2.-</ecNumber>
    </submittedName>
</protein>
<feature type="chain" id="PRO_5016765032" evidence="3">
    <location>
        <begin position="32"/>
        <end position="644"/>
    </location>
</feature>
<reference evidence="7" key="1">
    <citation type="submission" date="2018-07" db="EMBL/GenBank/DDBJ databases">
        <authorList>
            <person name="Kim H."/>
        </authorList>
    </citation>
    <scope>NUCLEOTIDE SEQUENCE [LARGE SCALE GENOMIC DNA]</scope>
    <source>
        <strain evidence="7">F02</strain>
    </source>
</reference>
<dbReference type="Proteomes" id="UP000252182">
    <property type="component" value="Chromosome"/>
</dbReference>
<dbReference type="InterPro" id="IPR037061">
    <property type="entry name" value="Lytic_TGlycoase_superhlx_L_sf"/>
</dbReference>
<evidence type="ECO:0000256" key="2">
    <source>
        <dbReference type="ARBA" id="ARBA00022729"/>
    </source>
</evidence>
<accession>A0A345DC76</accession>
<dbReference type="CDD" id="cd13401">
    <property type="entry name" value="Slt70-like"/>
    <property type="match status" value="1"/>
</dbReference>
<evidence type="ECO:0000256" key="1">
    <source>
        <dbReference type="ARBA" id="ARBA00007734"/>
    </source>
</evidence>
<feature type="domain" description="Transglycosylase SLT" evidence="4">
    <location>
        <begin position="484"/>
        <end position="590"/>
    </location>
</feature>
<organism evidence="6 7">
    <name type="scientific">Ephemeroptericola cinctiostellae</name>
    <dbReference type="NCBI Taxonomy" id="2268024"/>
    <lineage>
        <taxon>Bacteria</taxon>
        <taxon>Pseudomonadati</taxon>
        <taxon>Pseudomonadota</taxon>
        <taxon>Betaproteobacteria</taxon>
        <taxon>Burkholderiales</taxon>
        <taxon>Burkholderiaceae</taxon>
        <taxon>Ephemeroptericola</taxon>
    </lineage>
</organism>
<dbReference type="GO" id="GO:0004553">
    <property type="term" value="F:hydrolase activity, hydrolyzing O-glycosyl compounds"/>
    <property type="evidence" value="ECO:0007669"/>
    <property type="project" value="InterPro"/>
</dbReference>
<dbReference type="GO" id="GO:0016829">
    <property type="term" value="F:lyase activity"/>
    <property type="evidence" value="ECO:0007669"/>
    <property type="project" value="UniProtKB-KW"/>
</dbReference>
<dbReference type="Gene3D" id="1.10.530.10">
    <property type="match status" value="1"/>
</dbReference>
<evidence type="ECO:0000256" key="3">
    <source>
        <dbReference type="SAM" id="SignalP"/>
    </source>
</evidence>
<dbReference type="Pfam" id="PF01464">
    <property type="entry name" value="SLT"/>
    <property type="match status" value="1"/>
</dbReference>
<evidence type="ECO:0000313" key="7">
    <source>
        <dbReference type="Proteomes" id="UP000252182"/>
    </source>
</evidence>